<feature type="transmembrane region" description="Helical" evidence="7">
    <location>
        <begin position="134"/>
        <end position="152"/>
    </location>
</feature>
<dbReference type="GO" id="GO:0010043">
    <property type="term" value="P:response to zinc ion"/>
    <property type="evidence" value="ECO:0007669"/>
    <property type="project" value="TreeGrafter"/>
</dbReference>
<evidence type="ECO:0000256" key="1">
    <source>
        <dbReference type="ARBA" id="ARBA00004141"/>
    </source>
</evidence>
<dbReference type="InterPro" id="IPR001626">
    <property type="entry name" value="ABC_TroCD"/>
</dbReference>
<dbReference type="CDD" id="cd06550">
    <property type="entry name" value="TM_ABC_iron-siderophores_like"/>
    <property type="match status" value="1"/>
</dbReference>
<reference evidence="8" key="1">
    <citation type="submission" date="2023-05" db="EMBL/GenBank/DDBJ databases">
        <title>Cataloging the Phylogenetic Diversity of Human Bladder Bacteria.</title>
        <authorList>
            <person name="Du J."/>
        </authorList>
    </citation>
    <scope>NUCLEOTIDE SEQUENCE</scope>
    <source>
        <strain evidence="8">UMB9978</strain>
    </source>
</reference>
<dbReference type="GO" id="GO:0055085">
    <property type="term" value="P:transmembrane transport"/>
    <property type="evidence" value="ECO:0007669"/>
    <property type="project" value="InterPro"/>
</dbReference>
<name>A0AAP4FGY4_9MICC</name>
<evidence type="ECO:0000313" key="9">
    <source>
        <dbReference type="Proteomes" id="UP001240483"/>
    </source>
</evidence>
<evidence type="ECO:0000256" key="5">
    <source>
        <dbReference type="ARBA" id="ARBA00023136"/>
    </source>
</evidence>
<keyword evidence="4 7" id="KW-1133">Transmembrane helix</keyword>
<feature type="transmembrane region" description="Helical" evidence="7">
    <location>
        <begin position="56"/>
        <end position="82"/>
    </location>
</feature>
<dbReference type="Pfam" id="PF00950">
    <property type="entry name" value="ABC-3"/>
    <property type="match status" value="1"/>
</dbReference>
<keyword evidence="5 7" id="KW-0472">Membrane</keyword>
<feature type="transmembrane region" description="Helical" evidence="7">
    <location>
        <begin position="194"/>
        <end position="213"/>
    </location>
</feature>
<proteinExistence type="inferred from homology"/>
<dbReference type="RefSeq" id="WP_285333274.1">
    <property type="nucleotide sequence ID" value="NZ_JASODW010000007.1"/>
</dbReference>
<dbReference type="EMBL" id="JASODW010000007">
    <property type="protein sequence ID" value="MDK6275427.1"/>
    <property type="molecule type" value="Genomic_DNA"/>
</dbReference>
<comment type="similarity">
    <text evidence="2 6">Belongs to the ABC-3 integral membrane protein family.</text>
</comment>
<dbReference type="Proteomes" id="UP001240483">
    <property type="component" value="Unassembled WGS sequence"/>
</dbReference>
<dbReference type="InterPro" id="IPR037294">
    <property type="entry name" value="ABC_BtuC-like"/>
</dbReference>
<organism evidence="8 9">
    <name type="scientific">Pseudoglutamicibacter cumminsii</name>
    <dbReference type="NCBI Taxonomy" id="156979"/>
    <lineage>
        <taxon>Bacteria</taxon>
        <taxon>Bacillati</taxon>
        <taxon>Actinomycetota</taxon>
        <taxon>Actinomycetes</taxon>
        <taxon>Micrococcales</taxon>
        <taxon>Micrococcaceae</taxon>
        <taxon>Pseudoglutamicibacter</taxon>
    </lineage>
</organism>
<evidence type="ECO:0000256" key="7">
    <source>
        <dbReference type="SAM" id="Phobius"/>
    </source>
</evidence>
<gene>
    <name evidence="8" type="ORF">QP116_06715</name>
</gene>
<evidence type="ECO:0000256" key="2">
    <source>
        <dbReference type="ARBA" id="ARBA00008034"/>
    </source>
</evidence>
<feature type="transmembrane region" description="Helical" evidence="7">
    <location>
        <begin position="94"/>
        <end position="114"/>
    </location>
</feature>
<feature type="transmembrane region" description="Helical" evidence="7">
    <location>
        <begin position="12"/>
        <end position="36"/>
    </location>
</feature>
<dbReference type="FunFam" id="1.10.3470.10:FF:000003">
    <property type="entry name" value="Iron ABC transporter permease SitD"/>
    <property type="match status" value="1"/>
</dbReference>
<sequence length="304" mass="31335">MTFINDLFEYTFLARALFTASVVGLVCGVIGSFIILRGLSLMGDAISHAVLPGIALAFMFDVSFFVGALAAGLLAAFGIGVVSTTTTLKRDTSIGIVFTAFLAFGIILLSNTTATFSLTDVLFGNVLAVRKQDMWLAVVIGVVVCAGVLLFYKQLKITTFDPVLADSYGVPVKAVHYGVLVALALVTVASVQTVGVILVVALLITPAATAYLLTSRLPSMIAVSALIGVVAAAGGMYFSVRFNIVSGPAIVLTAFTMFTLAYLFAPRTGIVTKAIAGRSGRDADAADAAADDAAATDAAGSARP</sequence>
<feature type="transmembrane region" description="Helical" evidence="7">
    <location>
        <begin position="220"/>
        <end position="238"/>
    </location>
</feature>
<dbReference type="Gene3D" id="1.10.3470.10">
    <property type="entry name" value="ABC transporter involved in vitamin B12 uptake, BtuC"/>
    <property type="match status" value="1"/>
</dbReference>
<protein>
    <submittedName>
        <fullName evidence="8">Metal ABC transporter permease</fullName>
    </submittedName>
</protein>
<evidence type="ECO:0000256" key="3">
    <source>
        <dbReference type="ARBA" id="ARBA00022692"/>
    </source>
</evidence>
<feature type="transmembrane region" description="Helical" evidence="7">
    <location>
        <begin position="244"/>
        <end position="265"/>
    </location>
</feature>
<dbReference type="PANTHER" id="PTHR30477:SF13">
    <property type="entry name" value="IRON TRANSPORT SYSTEM MEMBRANE PROTEIN HI_0360-RELATED"/>
    <property type="match status" value="1"/>
</dbReference>
<keyword evidence="6" id="KW-0813">Transport</keyword>
<comment type="caution">
    <text evidence="8">The sequence shown here is derived from an EMBL/GenBank/DDBJ whole genome shotgun (WGS) entry which is preliminary data.</text>
</comment>
<evidence type="ECO:0000256" key="6">
    <source>
        <dbReference type="RuleBase" id="RU003943"/>
    </source>
</evidence>
<evidence type="ECO:0000313" key="8">
    <source>
        <dbReference type="EMBL" id="MDK6275427.1"/>
    </source>
</evidence>
<evidence type="ECO:0000256" key="4">
    <source>
        <dbReference type="ARBA" id="ARBA00022989"/>
    </source>
</evidence>
<comment type="subcellular location">
    <subcellularLocation>
        <location evidence="6">Cell membrane</location>
        <topology evidence="6">Multi-pass membrane protein</topology>
    </subcellularLocation>
    <subcellularLocation>
        <location evidence="1">Membrane</location>
        <topology evidence="1">Multi-pass membrane protein</topology>
    </subcellularLocation>
</comment>
<dbReference type="GO" id="GO:0071281">
    <property type="term" value="P:cellular response to iron ion"/>
    <property type="evidence" value="ECO:0007669"/>
    <property type="project" value="UniProtKB-ARBA"/>
</dbReference>
<dbReference type="SUPFAM" id="SSF81345">
    <property type="entry name" value="ABC transporter involved in vitamin B12 uptake, BtuC"/>
    <property type="match status" value="1"/>
</dbReference>
<dbReference type="GO" id="GO:0043190">
    <property type="term" value="C:ATP-binding cassette (ABC) transporter complex"/>
    <property type="evidence" value="ECO:0007669"/>
    <property type="project" value="InterPro"/>
</dbReference>
<dbReference type="PANTHER" id="PTHR30477">
    <property type="entry name" value="ABC-TRANSPORTER METAL-BINDING PROTEIN"/>
    <property type="match status" value="1"/>
</dbReference>
<feature type="transmembrane region" description="Helical" evidence="7">
    <location>
        <begin position="164"/>
        <end position="188"/>
    </location>
</feature>
<keyword evidence="3 6" id="KW-0812">Transmembrane</keyword>
<accession>A0AAP4FGY4</accession>
<dbReference type="AlphaFoldDB" id="A0AAP4FGY4"/>